<evidence type="ECO:0000313" key="3">
    <source>
        <dbReference type="EMBL" id="MDN3565711.1"/>
    </source>
</evidence>
<dbReference type="EMBL" id="JAUFPN010000153">
    <property type="protein sequence ID" value="MDN3565711.1"/>
    <property type="molecule type" value="Genomic_DNA"/>
</dbReference>
<dbReference type="Proteomes" id="UP001529369">
    <property type="component" value="Unassembled WGS sequence"/>
</dbReference>
<feature type="chain" id="PRO_5047256768" evidence="2">
    <location>
        <begin position="23"/>
        <end position="73"/>
    </location>
</feature>
<proteinExistence type="predicted"/>
<feature type="region of interest" description="Disordered" evidence="1">
    <location>
        <begin position="48"/>
        <end position="73"/>
    </location>
</feature>
<organism evidence="3 4">
    <name type="scientific">Paeniroseomonas aquatica</name>
    <dbReference type="NCBI Taxonomy" id="373043"/>
    <lineage>
        <taxon>Bacteria</taxon>
        <taxon>Pseudomonadati</taxon>
        <taxon>Pseudomonadota</taxon>
        <taxon>Alphaproteobacteria</taxon>
        <taxon>Acetobacterales</taxon>
        <taxon>Acetobacteraceae</taxon>
        <taxon>Paeniroseomonas</taxon>
    </lineage>
</organism>
<gene>
    <name evidence="3" type="ORF">QWZ14_15185</name>
</gene>
<feature type="signal peptide" evidence="2">
    <location>
        <begin position="1"/>
        <end position="22"/>
    </location>
</feature>
<keyword evidence="4" id="KW-1185">Reference proteome</keyword>
<name>A0ABT8A8F7_9PROT</name>
<evidence type="ECO:0000313" key="4">
    <source>
        <dbReference type="Proteomes" id="UP001529369"/>
    </source>
</evidence>
<reference evidence="4" key="1">
    <citation type="journal article" date="2019" name="Int. J. Syst. Evol. Microbiol.">
        <title>The Global Catalogue of Microorganisms (GCM) 10K type strain sequencing project: providing services to taxonomists for standard genome sequencing and annotation.</title>
        <authorList>
            <consortium name="The Broad Institute Genomics Platform"/>
            <consortium name="The Broad Institute Genome Sequencing Center for Infectious Disease"/>
            <person name="Wu L."/>
            <person name="Ma J."/>
        </authorList>
    </citation>
    <scope>NUCLEOTIDE SEQUENCE [LARGE SCALE GENOMIC DNA]</scope>
    <source>
        <strain evidence="4">CECT 7131</strain>
    </source>
</reference>
<protein>
    <submittedName>
        <fullName evidence="3">Uncharacterized protein</fullName>
    </submittedName>
</protein>
<dbReference type="RefSeq" id="WP_290317572.1">
    <property type="nucleotide sequence ID" value="NZ_JAUFPN010000153.1"/>
</dbReference>
<comment type="caution">
    <text evidence="3">The sequence shown here is derived from an EMBL/GenBank/DDBJ whole genome shotgun (WGS) entry which is preliminary data.</text>
</comment>
<evidence type="ECO:0000256" key="2">
    <source>
        <dbReference type="SAM" id="SignalP"/>
    </source>
</evidence>
<sequence length="73" mass="7491">MLKAASLTTALLLGFAAMPALAEPAAREPAASAAMHRTLEQNQRVLVGLPPAAPPPLVGSRVTPPARRLASAR</sequence>
<evidence type="ECO:0000256" key="1">
    <source>
        <dbReference type="SAM" id="MobiDB-lite"/>
    </source>
</evidence>
<keyword evidence="2" id="KW-0732">Signal</keyword>
<accession>A0ABT8A8F7</accession>